<keyword evidence="13" id="KW-1185">Reference proteome</keyword>
<comment type="caution">
    <text evidence="12">The sequence shown here is derived from an EMBL/GenBank/DDBJ whole genome shotgun (WGS) entry which is preliminary data.</text>
</comment>
<evidence type="ECO:0000256" key="9">
    <source>
        <dbReference type="ARBA" id="ARBA00050776"/>
    </source>
</evidence>
<dbReference type="GO" id="GO:0046872">
    <property type="term" value="F:metal ion binding"/>
    <property type="evidence" value="ECO:0007669"/>
    <property type="project" value="UniProtKB-KW"/>
</dbReference>
<dbReference type="Gene3D" id="1.10.260.50">
    <property type="match status" value="1"/>
</dbReference>
<dbReference type="Proteomes" id="UP000640052">
    <property type="component" value="Unassembled WGS sequence"/>
</dbReference>
<proteinExistence type="inferred from homology"/>
<evidence type="ECO:0000256" key="2">
    <source>
        <dbReference type="ARBA" id="ARBA00006490"/>
    </source>
</evidence>
<dbReference type="SUPFAM" id="SSF53383">
    <property type="entry name" value="PLP-dependent transferases"/>
    <property type="match status" value="1"/>
</dbReference>
<name>A0A919QDQ4_9ACTN</name>
<comment type="similarity">
    <text evidence="2">Belongs to the class-V pyridoxal-phosphate-dependent aminotransferase family. NifS/IscS subfamily.</text>
</comment>
<dbReference type="InterPro" id="IPR015421">
    <property type="entry name" value="PyrdxlP-dep_Trfase_major"/>
</dbReference>
<gene>
    <name evidence="12" type="ORF">Aph01nite_41340</name>
</gene>
<evidence type="ECO:0000256" key="4">
    <source>
        <dbReference type="ARBA" id="ARBA00022679"/>
    </source>
</evidence>
<evidence type="ECO:0000256" key="8">
    <source>
        <dbReference type="ARBA" id="ARBA00023014"/>
    </source>
</evidence>
<keyword evidence="6" id="KW-0663">Pyridoxal phosphate</keyword>
<evidence type="ECO:0000256" key="7">
    <source>
        <dbReference type="ARBA" id="ARBA00023004"/>
    </source>
</evidence>
<dbReference type="PANTHER" id="PTHR11601:SF34">
    <property type="entry name" value="CYSTEINE DESULFURASE"/>
    <property type="match status" value="1"/>
</dbReference>
<dbReference type="Gene3D" id="3.40.640.10">
    <property type="entry name" value="Type I PLP-dependent aspartate aminotransferase-like (Major domain)"/>
    <property type="match status" value="1"/>
</dbReference>
<dbReference type="InterPro" id="IPR015424">
    <property type="entry name" value="PyrdxlP-dep_Trfase"/>
</dbReference>
<accession>A0A919QDQ4</accession>
<evidence type="ECO:0000313" key="12">
    <source>
        <dbReference type="EMBL" id="GIH25824.1"/>
    </source>
</evidence>
<dbReference type="EMBL" id="BOOA01000033">
    <property type="protein sequence ID" value="GIH25824.1"/>
    <property type="molecule type" value="Genomic_DNA"/>
</dbReference>
<dbReference type="InterPro" id="IPR020578">
    <property type="entry name" value="Aminotrans_V_PyrdxlP_BS"/>
</dbReference>
<dbReference type="RefSeq" id="WP_239161837.1">
    <property type="nucleotide sequence ID" value="NZ_BOOA01000033.1"/>
</dbReference>
<keyword evidence="7" id="KW-0408">Iron</keyword>
<dbReference type="InterPro" id="IPR000192">
    <property type="entry name" value="Aminotrans_V_dom"/>
</dbReference>
<sequence>MYVNDLTYARESVVTVWELVRALVAYLDAAATTRVAPQVAEVVLHWMREDFGNAGSRTHEYGARAKKAVARARESLARTLAARPDELIFTSGATESNNIAILGLVPHGEKHNRRHIISSAIEHKAVLEPLEHLEAQGFEIDLIKPGPSGRVSAAAVRERLRPDTLLVSLMHVNNETGVIQPVAELAEHLRTTSTFFHVDAAQGFGKLPDDLRGPIDLISFSGHKVGAPKGVGGLLVRRRGRDTVPLTPLMYGGGQERKLRPGTLPVPLIMGLSKAVELFESERDKWLAEAEDFRTRLLAELDRTRFHLHGDQDHVIPHIINLSFDGVDAEALILQLKNSVAIATGSACTSASYTPSHVLAAMGLPEAEASNGLRLSWFPDQANELDIEDFVSTIRDYQAGVA</sequence>
<keyword evidence="5" id="KW-0479">Metal-binding</keyword>
<dbReference type="InterPro" id="IPR017644">
    <property type="entry name" value="Cysteine_desulfurase_DndA"/>
</dbReference>
<evidence type="ECO:0000256" key="6">
    <source>
        <dbReference type="ARBA" id="ARBA00022898"/>
    </source>
</evidence>
<dbReference type="EC" id="2.8.1.7" evidence="3"/>
<dbReference type="NCBIfam" id="TIGR03235">
    <property type="entry name" value="DNA_S_dndA"/>
    <property type="match status" value="1"/>
</dbReference>
<reference evidence="12" key="1">
    <citation type="submission" date="2021-01" db="EMBL/GenBank/DDBJ databases">
        <title>Whole genome shotgun sequence of Acrocarpospora phusangensis NBRC 108782.</title>
        <authorList>
            <person name="Komaki H."/>
            <person name="Tamura T."/>
        </authorList>
    </citation>
    <scope>NUCLEOTIDE SEQUENCE</scope>
    <source>
        <strain evidence="12">NBRC 108782</strain>
    </source>
</reference>
<dbReference type="GO" id="GO:0051536">
    <property type="term" value="F:iron-sulfur cluster binding"/>
    <property type="evidence" value="ECO:0007669"/>
    <property type="project" value="UniProtKB-KW"/>
</dbReference>
<evidence type="ECO:0000256" key="5">
    <source>
        <dbReference type="ARBA" id="ARBA00022723"/>
    </source>
</evidence>
<evidence type="ECO:0000256" key="1">
    <source>
        <dbReference type="ARBA" id="ARBA00001933"/>
    </source>
</evidence>
<dbReference type="InterPro" id="IPR015422">
    <property type="entry name" value="PyrdxlP-dep_Trfase_small"/>
</dbReference>
<dbReference type="PIRSF" id="PIRSF005572">
    <property type="entry name" value="NifS"/>
    <property type="match status" value="1"/>
</dbReference>
<dbReference type="AlphaFoldDB" id="A0A919QDQ4"/>
<feature type="domain" description="Aminotransferase class V" evidence="11">
    <location>
        <begin position="26"/>
        <end position="376"/>
    </location>
</feature>
<organism evidence="12 13">
    <name type="scientific">Acrocarpospora phusangensis</name>
    <dbReference type="NCBI Taxonomy" id="1070424"/>
    <lineage>
        <taxon>Bacteria</taxon>
        <taxon>Bacillati</taxon>
        <taxon>Actinomycetota</taxon>
        <taxon>Actinomycetes</taxon>
        <taxon>Streptosporangiales</taxon>
        <taxon>Streptosporangiaceae</taxon>
        <taxon>Acrocarpospora</taxon>
    </lineage>
</organism>
<dbReference type="InterPro" id="IPR016454">
    <property type="entry name" value="Cysteine_dSase"/>
</dbReference>
<dbReference type="Pfam" id="PF00266">
    <property type="entry name" value="Aminotran_5"/>
    <property type="match status" value="1"/>
</dbReference>
<evidence type="ECO:0000256" key="10">
    <source>
        <dbReference type="RuleBase" id="RU004504"/>
    </source>
</evidence>
<keyword evidence="8" id="KW-0411">Iron-sulfur</keyword>
<dbReference type="PROSITE" id="PS00595">
    <property type="entry name" value="AA_TRANSFER_CLASS_5"/>
    <property type="match status" value="1"/>
</dbReference>
<dbReference type="PANTHER" id="PTHR11601">
    <property type="entry name" value="CYSTEINE DESULFURYLASE FAMILY MEMBER"/>
    <property type="match status" value="1"/>
</dbReference>
<comment type="cofactor">
    <cofactor evidence="1 10">
        <name>pyridoxal 5'-phosphate</name>
        <dbReference type="ChEBI" id="CHEBI:597326"/>
    </cofactor>
</comment>
<evidence type="ECO:0000259" key="11">
    <source>
        <dbReference type="Pfam" id="PF00266"/>
    </source>
</evidence>
<dbReference type="Gene3D" id="3.90.1150.10">
    <property type="entry name" value="Aspartate Aminotransferase, domain 1"/>
    <property type="match status" value="1"/>
</dbReference>
<keyword evidence="4" id="KW-0808">Transferase</keyword>
<evidence type="ECO:0000256" key="3">
    <source>
        <dbReference type="ARBA" id="ARBA00012239"/>
    </source>
</evidence>
<protein>
    <recommendedName>
        <fullName evidence="3">cysteine desulfurase</fullName>
        <ecNumber evidence="3">2.8.1.7</ecNumber>
    </recommendedName>
</protein>
<evidence type="ECO:0000313" key="13">
    <source>
        <dbReference type="Proteomes" id="UP000640052"/>
    </source>
</evidence>
<comment type="catalytic activity">
    <reaction evidence="9">
        <text>(sulfur carrier)-H + L-cysteine = (sulfur carrier)-SH + L-alanine</text>
        <dbReference type="Rhea" id="RHEA:43892"/>
        <dbReference type="Rhea" id="RHEA-COMP:14737"/>
        <dbReference type="Rhea" id="RHEA-COMP:14739"/>
        <dbReference type="ChEBI" id="CHEBI:29917"/>
        <dbReference type="ChEBI" id="CHEBI:35235"/>
        <dbReference type="ChEBI" id="CHEBI:57972"/>
        <dbReference type="ChEBI" id="CHEBI:64428"/>
        <dbReference type="EC" id="2.8.1.7"/>
    </reaction>
</comment>
<dbReference type="GO" id="GO:0031071">
    <property type="term" value="F:cysteine desulfurase activity"/>
    <property type="evidence" value="ECO:0007669"/>
    <property type="project" value="UniProtKB-EC"/>
</dbReference>